<gene>
    <name evidence="2" type="ORF">SAMN05216195_101274</name>
</gene>
<keyword evidence="1" id="KW-0472">Membrane</keyword>
<evidence type="ECO:0000313" key="3">
    <source>
        <dbReference type="Proteomes" id="UP000199028"/>
    </source>
</evidence>
<keyword evidence="3" id="KW-1185">Reference proteome</keyword>
<dbReference type="AlphaFoldDB" id="A0A1H9ASI0"/>
<keyword evidence="1" id="KW-1133">Transmembrane helix</keyword>
<evidence type="ECO:0000256" key="1">
    <source>
        <dbReference type="SAM" id="Phobius"/>
    </source>
</evidence>
<dbReference type="Proteomes" id="UP000199028">
    <property type="component" value="Unassembled WGS sequence"/>
</dbReference>
<name>A0A1H9ASI0_9PSEU</name>
<organism evidence="2 3">
    <name type="scientific">Lentzea flaviverrucosa</name>
    <dbReference type="NCBI Taxonomy" id="200379"/>
    <lineage>
        <taxon>Bacteria</taxon>
        <taxon>Bacillati</taxon>
        <taxon>Actinomycetota</taxon>
        <taxon>Actinomycetes</taxon>
        <taxon>Pseudonocardiales</taxon>
        <taxon>Pseudonocardiaceae</taxon>
        <taxon>Lentzea</taxon>
    </lineage>
</organism>
<evidence type="ECO:0000313" key="2">
    <source>
        <dbReference type="EMBL" id="SEP79485.1"/>
    </source>
</evidence>
<feature type="transmembrane region" description="Helical" evidence="1">
    <location>
        <begin position="7"/>
        <end position="26"/>
    </location>
</feature>
<dbReference type="EMBL" id="FOFT01000001">
    <property type="protein sequence ID" value="SEP79485.1"/>
    <property type="molecule type" value="Genomic_DNA"/>
</dbReference>
<keyword evidence="1" id="KW-0812">Transmembrane</keyword>
<proteinExistence type="predicted"/>
<reference evidence="3" key="1">
    <citation type="submission" date="2016-10" db="EMBL/GenBank/DDBJ databases">
        <authorList>
            <person name="Varghese N."/>
            <person name="Submissions S."/>
        </authorList>
    </citation>
    <scope>NUCLEOTIDE SEQUENCE [LARGE SCALE GENOMIC DNA]</scope>
    <source>
        <strain evidence="3">CGMCC 4.578</strain>
    </source>
</reference>
<sequence>MRLGVRDVVATVLVALIAIPYVGYLINGEMPFVEDPRGMTAIGLVLGVAASS</sequence>
<accession>A0A1H9ASI0</accession>
<dbReference type="RefSeq" id="WP_170176236.1">
    <property type="nucleotide sequence ID" value="NZ_FOFT01000001.1"/>
</dbReference>
<protein>
    <submittedName>
        <fullName evidence="2">Uncharacterized protein</fullName>
    </submittedName>
</protein>